<dbReference type="InterPro" id="IPR000594">
    <property type="entry name" value="ThiF_NAD_FAD-bd"/>
</dbReference>
<dbReference type="AlphaFoldDB" id="A0A0S2KNH8"/>
<gene>
    <name evidence="2" type="ORF">AS203_04355</name>
</gene>
<sequence length="255" mass="28170">MQDQFSRTQMLFGQAAITCLQAARVAIFGVGGVGGYTVEVLARSGIGSLDLFDDDYVCPSNINRQLIALHSTVGKHKVDVAAERVHDINPHCIVRPHHLFYMPQNADEVDLSQFNYVVDCVDTVTAKLELIRRCHLLNVPIISSMGAANKIDATAFHITDIYKTQMDPLAKIIRKKLRKLGISQLKVVCSEEKPLSPIMDHEIDKQTHCAGIDQDVRERKDRRMIPASNAFVPAAAGIIIGGEVVKDLVYGDNHS</sequence>
<dbReference type="PANTHER" id="PTHR43267">
    <property type="entry name" value="TRNA THREONYLCARBAMOYLADENOSINE DEHYDRATASE"/>
    <property type="match status" value="1"/>
</dbReference>
<evidence type="ECO:0000259" key="1">
    <source>
        <dbReference type="Pfam" id="PF00899"/>
    </source>
</evidence>
<dbReference type="Proteomes" id="UP000056252">
    <property type="component" value="Chromosome"/>
</dbReference>
<dbReference type="CDD" id="cd00755">
    <property type="entry name" value="YgdL_like"/>
    <property type="match status" value="1"/>
</dbReference>
<dbReference type="eggNOG" id="COG1179">
    <property type="taxonomic scope" value="Bacteria"/>
</dbReference>
<organism evidence="2 3">
    <name type="scientific">Hoylesella enoeca</name>
    <dbReference type="NCBI Taxonomy" id="76123"/>
    <lineage>
        <taxon>Bacteria</taxon>
        <taxon>Pseudomonadati</taxon>
        <taxon>Bacteroidota</taxon>
        <taxon>Bacteroidia</taxon>
        <taxon>Bacteroidales</taxon>
        <taxon>Prevotellaceae</taxon>
        <taxon>Hoylesella</taxon>
    </lineage>
</organism>
<proteinExistence type="predicted"/>
<dbReference type="Pfam" id="PF00899">
    <property type="entry name" value="ThiF"/>
    <property type="match status" value="1"/>
</dbReference>
<dbReference type="GO" id="GO:0061503">
    <property type="term" value="F:tRNA threonylcarbamoyladenosine dehydratase"/>
    <property type="evidence" value="ECO:0007669"/>
    <property type="project" value="TreeGrafter"/>
</dbReference>
<dbReference type="Gene3D" id="3.40.50.720">
    <property type="entry name" value="NAD(P)-binding Rossmann-like Domain"/>
    <property type="match status" value="1"/>
</dbReference>
<dbReference type="GO" id="GO:0008641">
    <property type="term" value="F:ubiquitin-like modifier activating enzyme activity"/>
    <property type="evidence" value="ECO:0007669"/>
    <property type="project" value="InterPro"/>
</dbReference>
<keyword evidence="3" id="KW-1185">Reference proteome</keyword>
<protein>
    <submittedName>
        <fullName evidence="2">Thiamine biosynthesis protein ThiF</fullName>
    </submittedName>
</protein>
<feature type="domain" description="THIF-type NAD/FAD binding fold" evidence="1">
    <location>
        <begin position="7"/>
        <end position="162"/>
    </location>
</feature>
<evidence type="ECO:0000313" key="3">
    <source>
        <dbReference type="Proteomes" id="UP000056252"/>
    </source>
</evidence>
<dbReference type="PANTHER" id="PTHR43267:SF1">
    <property type="entry name" value="TRNA THREONYLCARBAMOYLADENOSINE DEHYDRATASE"/>
    <property type="match status" value="1"/>
</dbReference>
<dbReference type="STRING" id="76123.AS203_04355"/>
<accession>A0A0S2KNH8</accession>
<evidence type="ECO:0000313" key="2">
    <source>
        <dbReference type="EMBL" id="ALO49852.1"/>
    </source>
</evidence>
<dbReference type="EMBL" id="CP013195">
    <property type="protein sequence ID" value="ALO49852.1"/>
    <property type="molecule type" value="Genomic_DNA"/>
</dbReference>
<dbReference type="KEGG" id="peo:AS203_04355"/>
<dbReference type="GO" id="GO:0061504">
    <property type="term" value="P:cyclic threonylcarbamoyladenosine biosynthetic process"/>
    <property type="evidence" value="ECO:0007669"/>
    <property type="project" value="TreeGrafter"/>
</dbReference>
<dbReference type="InterPro" id="IPR035985">
    <property type="entry name" value="Ubiquitin-activating_enz"/>
</dbReference>
<dbReference type="SUPFAM" id="SSF69572">
    <property type="entry name" value="Activating enzymes of the ubiquitin-like proteins"/>
    <property type="match status" value="1"/>
</dbReference>
<reference evidence="3" key="1">
    <citation type="submission" date="2015-11" db="EMBL/GenBank/DDBJ databases">
        <authorList>
            <person name="Holder M.E."/>
            <person name="Ajami N.J."/>
            <person name="Petrosino J.F."/>
        </authorList>
    </citation>
    <scope>NUCLEOTIDE SEQUENCE [LARGE SCALE GENOMIC DNA]</scope>
    <source>
        <strain evidence="3">F0113</strain>
    </source>
</reference>
<dbReference type="RefSeq" id="WP_036888810.1">
    <property type="nucleotide sequence ID" value="NZ_CP013195.1"/>
</dbReference>
<dbReference type="OrthoDB" id="9804150at2"/>
<dbReference type="InterPro" id="IPR045886">
    <property type="entry name" value="ThiF/MoeB/HesA"/>
</dbReference>
<name>A0A0S2KNH8_9BACT</name>